<evidence type="ECO:0000256" key="2">
    <source>
        <dbReference type="ARBA" id="ARBA00007572"/>
    </source>
</evidence>
<evidence type="ECO:0000256" key="6">
    <source>
        <dbReference type="ARBA" id="ARBA00022763"/>
    </source>
</evidence>
<dbReference type="Pfam" id="PF14743">
    <property type="entry name" value="DNA_ligase_OB_2"/>
    <property type="match status" value="1"/>
</dbReference>
<keyword evidence="5" id="KW-0235">DNA replication</keyword>
<sequence length="367" mass="42488">MKTLFKRNKNKSVNQWQCFAEGADVVTVYGKVGGKLMTERYTAEGKNAGKKNETTPEQQAILEVESKYRHQIDRKGYAENLDEAETVVKDGVMLAHDAVKISHKKYLIFPADAQPKLDGVRCRIKRDSSVENGFTAYSRENTEYVMPNMLIPSIQFMLKSHPTVEQFDGEIYAHGYDLEDIVSMIKDAENPERDTLMFYWYDIIDSSLNWPERSAIINSSPLLECDFNLRIVVVESTRVNSFEEFDAMHDKWVLEKYEGAMYRSIAADSFYGCNERSYFLIKHKKMLTSEFIIVDVEKDKRGHGKFVCLSSKGKRFSCAWKTTHEKRQYLADNPEEFIGKPLTVQYQKETRKGRVQFPVGLTVRDYE</sequence>
<dbReference type="Gene3D" id="3.30.470.30">
    <property type="entry name" value="DNA ligase/mRNA capping enzyme"/>
    <property type="match status" value="1"/>
</dbReference>
<dbReference type="Proteomes" id="UP000257815">
    <property type="component" value="Segment"/>
</dbReference>
<dbReference type="GO" id="GO:0003910">
    <property type="term" value="F:DNA ligase (ATP) activity"/>
    <property type="evidence" value="ECO:0007669"/>
    <property type="project" value="InterPro"/>
</dbReference>
<name>A0A346FHX0_9CAUD</name>
<keyword evidence="6" id="KW-0227">DNA damage</keyword>
<dbReference type="InterPro" id="IPR050326">
    <property type="entry name" value="NAD_dep_DNA_ligaseB"/>
</dbReference>
<evidence type="ECO:0000256" key="1">
    <source>
        <dbReference type="ARBA" id="ARBA00001968"/>
    </source>
</evidence>
<comment type="cofactor">
    <cofactor evidence="1">
        <name>a divalent metal cation</name>
        <dbReference type="ChEBI" id="CHEBI:60240"/>
    </cofactor>
</comment>
<dbReference type="InterPro" id="IPR029319">
    <property type="entry name" value="DNA_ligase_OB"/>
</dbReference>
<dbReference type="SUPFAM" id="SSF56091">
    <property type="entry name" value="DNA ligase/mRNA capping enzyme, catalytic domain"/>
    <property type="match status" value="1"/>
</dbReference>
<dbReference type="InterPro" id="IPR012340">
    <property type="entry name" value="NA-bd_OB-fold"/>
</dbReference>
<evidence type="ECO:0000313" key="11">
    <source>
        <dbReference type="Proteomes" id="UP000257815"/>
    </source>
</evidence>
<evidence type="ECO:0000256" key="7">
    <source>
        <dbReference type="ARBA" id="ARBA00023204"/>
    </source>
</evidence>
<dbReference type="GO" id="GO:0006310">
    <property type="term" value="P:DNA recombination"/>
    <property type="evidence" value="ECO:0007669"/>
    <property type="project" value="InterPro"/>
</dbReference>
<dbReference type="SUPFAM" id="SSF50249">
    <property type="entry name" value="Nucleic acid-binding proteins"/>
    <property type="match status" value="1"/>
</dbReference>
<dbReference type="InterPro" id="IPR012310">
    <property type="entry name" value="DNA_ligase_ATP-dep_cent"/>
</dbReference>
<evidence type="ECO:0000259" key="8">
    <source>
        <dbReference type="Pfam" id="PF01068"/>
    </source>
</evidence>
<dbReference type="Gene3D" id="2.40.50.140">
    <property type="entry name" value="Nucleic acid-binding proteins"/>
    <property type="match status" value="1"/>
</dbReference>
<evidence type="ECO:0000259" key="9">
    <source>
        <dbReference type="Pfam" id="PF14743"/>
    </source>
</evidence>
<dbReference type="GO" id="GO:0006260">
    <property type="term" value="P:DNA replication"/>
    <property type="evidence" value="ECO:0007669"/>
    <property type="project" value="UniProtKB-KW"/>
</dbReference>
<feature type="domain" description="DNA ligase OB-like" evidence="9">
    <location>
        <begin position="304"/>
        <end position="364"/>
    </location>
</feature>
<keyword evidence="4 10" id="KW-0436">Ligase</keyword>
<comment type="similarity">
    <text evidence="2">Belongs to the ATP-dependent DNA ligase family.</text>
</comment>
<dbReference type="Gene3D" id="3.30.1490.70">
    <property type="match status" value="1"/>
</dbReference>
<feature type="domain" description="ATP-dependent DNA ligase family profile" evidence="8">
    <location>
        <begin position="93"/>
        <end position="284"/>
    </location>
</feature>
<proteinExistence type="inferred from homology"/>
<protein>
    <recommendedName>
        <fullName evidence="3">DNA ligase</fullName>
    </recommendedName>
</protein>
<dbReference type="PANTHER" id="PTHR47810">
    <property type="entry name" value="DNA LIGASE"/>
    <property type="match status" value="1"/>
</dbReference>
<evidence type="ECO:0000256" key="5">
    <source>
        <dbReference type="ARBA" id="ARBA00022705"/>
    </source>
</evidence>
<dbReference type="Pfam" id="PF01068">
    <property type="entry name" value="DNA_ligase_A_M"/>
    <property type="match status" value="1"/>
</dbReference>
<organism evidence="10 11">
    <name type="scientific">Erwinia phage SunLIRen</name>
    <dbReference type="NCBI Taxonomy" id="2267654"/>
    <lineage>
        <taxon>Viruses</taxon>
        <taxon>Duplodnaviria</taxon>
        <taxon>Heunggongvirae</taxon>
        <taxon>Uroviricota</taxon>
        <taxon>Caudoviricetes</taxon>
        <taxon>Andersonviridae</taxon>
        <taxon>Ounavirinae</taxon>
        <taxon>Kolesnikvirus</taxon>
        <taxon>Kolesnikvirus Ea214</taxon>
    </lineage>
</organism>
<evidence type="ECO:0000313" key="10">
    <source>
        <dbReference type="EMBL" id="AXN57400.1"/>
    </source>
</evidence>
<gene>
    <name evidence="10" type="ORF">SUNLIREN_100</name>
</gene>
<dbReference type="PROSITE" id="PS00697">
    <property type="entry name" value="DNA_LIGASE_A1"/>
    <property type="match status" value="1"/>
</dbReference>
<dbReference type="InterPro" id="IPR016059">
    <property type="entry name" value="DNA_ligase_ATP-dep_CS"/>
</dbReference>
<dbReference type="GO" id="GO:0005524">
    <property type="term" value="F:ATP binding"/>
    <property type="evidence" value="ECO:0007669"/>
    <property type="project" value="InterPro"/>
</dbReference>
<evidence type="ECO:0000256" key="4">
    <source>
        <dbReference type="ARBA" id="ARBA00022598"/>
    </source>
</evidence>
<accession>A0A346FHX0</accession>
<reference evidence="11" key="1">
    <citation type="submission" date="2018-06" db="EMBL/GenBank/DDBJ databases">
        <authorList>
            <person name="Sharma R."/>
            <person name="Ke K."/>
            <person name="Breakwell D.P."/>
            <person name="Hope S."/>
            <person name="Grose J.H."/>
        </authorList>
    </citation>
    <scope>NUCLEOTIDE SEQUENCE [LARGE SCALE GENOMIC DNA]</scope>
</reference>
<dbReference type="PANTHER" id="PTHR47810:SF1">
    <property type="entry name" value="DNA LIGASE B"/>
    <property type="match status" value="1"/>
</dbReference>
<keyword evidence="7" id="KW-0234">DNA repair</keyword>
<dbReference type="EMBL" id="MH426725">
    <property type="protein sequence ID" value="AXN57400.1"/>
    <property type="molecule type" value="Genomic_DNA"/>
</dbReference>
<dbReference type="GO" id="GO:0006281">
    <property type="term" value="P:DNA repair"/>
    <property type="evidence" value="ECO:0007669"/>
    <property type="project" value="UniProtKB-KW"/>
</dbReference>
<evidence type="ECO:0000256" key="3">
    <source>
        <dbReference type="ARBA" id="ARBA00013308"/>
    </source>
</evidence>